<protein>
    <submittedName>
        <fullName evidence="1">Uncharacterized protein</fullName>
    </submittedName>
</protein>
<dbReference type="RefSeq" id="XP_028464649.1">
    <property type="nucleotide sequence ID" value="XM_028614395.1"/>
</dbReference>
<dbReference type="AlphaFoldDB" id="A0A3N2PQR0"/>
<sequence length="63" mass="7314">MTAAFLWYKCFARWGEMGDKEAVGWLGWLGWHERMVKGKPTKYVGASDHLCMSEHLNARKLVQ</sequence>
<reference evidence="1 2" key="1">
    <citation type="journal article" date="2018" name="Mol. Ecol.">
        <title>The obligate alkalophilic soda-lake fungus Sodiomyces alkalinus has shifted to a protein diet.</title>
        <authorList>
            <person name="Grum-Grzhimaylo A.A."/>
            <person name="Falkoski D.L."/>
            <person name="van den Heuvel J."/>
            <person name="Valero-Jimenez C.A."/>
            <person name="Min B."/>
            <person name="Choi I.G."/>
            <person name="Lipzen A."/>
            <person name="Daum C.G."/>
            <person name="Aanen D.K."/>
            <person name="Tsang A."/>
            <person name="Henrissat B."/>
            <person name="Bilanenko E.N."/>
            <person name="de Vries R.P."/>
            <person name="van Kan J.A.L."/>
            <person name="Grigoriev I.V."/>
            <person name="Debets A.J.M."/>
        </authorList>
    </citation>
    <scope>NUCLEOTIDE SEQUENCE [LARGE SCALE GENOMIC DNA]</scope>
    <source>
        <strain evidence="1 2">F11</strain>
    </source>
</reference>
<dbReference type="Proteomes" id="UP000272025">
    <property type="component" value="Unassembled WGS sequence"/>
</dbReference>
<proteinExistence type="predicted"/>
<accession>A0A3N2PQR0</accession>
<evidence type="ECO:0000313" key="2">
    <source>
        <dbReference type="Proteomes" id="UP000272025"/>
    </source>
</evidence>
<name>A0A3N2PQR0_SODAK</name>
<evidence type="ECO:0000313" key="1">
    <source>
        <dbReference type="EMBL" id="ROT36843.1"/>
    </source>
</evidence>
<organism evidence="1 2">
    <name type="scientific">Sodiomyces alkalinus (strain CBS 110278 / VKM F-3762 / F11)</name>
    <name type="common">Alkaliphilic filamentous fungus</name>
    <dbReference type="NCBI Taxonomy" id="1314773"/>
    <lineage>
        <taxon>Eukaryota</taxon>
        <taxon>Fungi</taxon>
        <taxon>Dikarya</taxon>
        <taxon>Ascomycota</taxon>
        <taxon>Pezizomycotina</taxon>
        <taxon>Sordariomycetes</taxon>
        <taxon>Hypocreomycetidae</taxon>
        <taxon>Glomerellales</taxon>
        <taxon>Plectosphaerellaceae</taxon>
        <taxon>Sodiomyces</taxon>
    </lineage>
</organism>
<keyword evidence="2" id="KW-1185">Reference proteome</keyword>
<gene>
    <name evidence="1" type="ORF">SODALDRAFT_361665</name>
</gene>
<dbReference type="EMBL" id="ML119058">
    <property type="protein sequence ID" value="ROT36843.1"/>
    <property type="molecule type" value="Genomic_DNA"/>
</dbReference>
<dbReference type="GeneID" id="39582873"/>